<dbReference type="EMBL" id="WWVQ01000056">
    <property type="protein sequence ID" value="MZL34861.1"/>
    <property type="molecule type" value="Genomic_DNA"/>
</dbReference>
<dbReference type="SUPFAM" id="SSF51161">
    <property type="entry name" value="Trimeric LpxA-like enzymes"/>
    <property type="match status" value="1"/>
</dbReference>
<comment type="similarity">
    <text evidence="1">Belongs to the transferase hexapeptide repeat family.</text>
</comment>
<evidence type="ECO:0000313" key="4">
    <source>
        <dbReference type="EMBL" id="MZL34861.1"/>
    </source>
</evidence>
<keyword evidence="2 4" id="KW-0808">Transferase</keyword>
<protein>
    <submittedName>
        <fullName evidence="4">Serine acetyltransferase</fullName>
    </submittedName>
</protein>
<dbReference type="CDD" id="cd03354">
    <property type="entry name" value="LbH_SAT"/>
    <property type="match status" value="1"/>
</dbReference>
<proteinExistence type="inferred from homology"/>
<comment type="caution">
    <text evidence="4">The sequence shown here is derived from an EMBL/GenBank/DDBJ whole genome shotgun (WGS) entry which is preliminary data.</text>
</comment>
<dbReference type="Proteomes" id="UP000477285">
    <property type="component" value="Unassembled WGS sequence"/>
</dbReference>
<dbReference type="InterPro" id="IPR045304">
    <property type="entry name" value="LbH_SAT"/>
</dbReference>
<reference evidence="4 5" key="1">
    <citation type="journal article" date="2019" name="Nat. Med.">
        <title>A library of human gut bacterial isolates paired with longitudinal multiomics data enables mechanistic microbiome research.</title>
        <authorList>
            <person name="Poyet M."/>
            <person name="Groussin M."/>
            <person name="Gibbons S.M."/>
            <person name="Avila-Pacheco J."/>
            <person name="Jiang X."/>
            <person name="Kearney S.M."/>
            <person name="Perrotta A.R."/>
            <person name="Berdy B."/>
            <person name="Zhao S."/>
            <person name="Lieberman T.D."/>
            <person name="Swanson P.K."/>
            <person name="Smith M."/>
            <person name="Roesemann S."/>
            <person name="Alexander J.E."/>
            <person name="Rich S.A."/>
            <person name="Livny J."/>
            <person name="Vlamakis H."/>
            <person name="Clish C."/>
            <person name="Bullock K."/>
            <person name="Deik A."/>
            <person name="Scott J."/>
            <person name="Pierce K.A."/>
            <person name="Xavier R.J."/>
            <person name="Alm E.J."/>
        </authorList>
    </citation>
    <scope>NUCLEOTIDE SEQUENCE [LARGE SCALE GENOMIC DNA]</scope>
    <source>
        <strain evidence="4 5">BIOML-A1</strain>
    </source>
</reference>
<dbReference type="RefSeq" id="WP_161234156.1">
    <property type="nucleotide sequence ID" value="NZ_JBDGAF010000360.1"/>
</dbReference>
<evidence type="ECO:0000313" key="5">
    <source>
        <dbReference type="Proteomes" id="UP000477285"/>
    </source>
</evidence>
<dbReference type="Gene3D" id="2.160.10.10">
    <property type="entry name" value="Hexapeptide repeat proteins"/>
    <property type="match status" value="1"/>
</dbReference>
<name>A0A6L8T8X8_9FIRM</name>
<dbReference type="PANTHER" id="PTHR42811">
    <property type="entry name" value="SERINE ACETYLTRANSFERASE"/>
    <property type="match status" value="1"/>
</dbReference>
<evidence type="ECO:0000256" key="3">
    <source>
        <dbReference type="ARBA" id="ARBA00023315"/>
    </source>
</evidence>
<dbReference type="GO" id="GO:0016746">
    <property type="term" value="F:acyltransferase activity"/>
    <property type="evidence" value="ECO:0007669"/>
    <property type="project" value="UniProtKB-KW"/>
</dbReference>
<dbReference type="InterPro" id="IPR011004">
    <property type="entry name" value="Trimer_LpxA-like_sf"/>
</dbReference>
<gene>
    <name evidence="4" type="ORF">GT728_17100</name>
</gene>
<organism evidence="4 5">
    <name type="scientific">Blautia wexlerae</name>
    <dbReference type="NCBI Taxonomy" id="418240"/>
    <lineage>
        <taxon>Bacteria</taxon>
        <taxon>Bacillati</taxon>
        <taxon>Bacillota</taxon>
        <taxon>Clostridia</taxon>
        <taxon>Lachnospirales</taxon>
        <taxon>Lachnospiraceae</taxon>
        <taxon>Blautia</taxon>
    </lineage>
</organism>
<accession>A0A6L8T8X8</accession>
<evidence type="ECO:0000256" key="2">
    <source>
        <dbReference type="ARBA" id="ARBA00022679"/>
    </source>
</evidence>
<dbReference type="InterPro" id="IPR001451">
    <property type="entry name" value="Hexapep"/>
</dbReference>
<dbReference type="Pfam" id="PF00132">
    <property type="entry name" value="Hexapep"/>
    <property type="match status" value="1"/>
</dbReference>
<sequence length="188" mass="21253">MKKIYWLLNLPRTFIIYLLIKRCRFKFNIFKDLERFAYGGRRYKNVYRTFSEVILYDKCFRNVLDFRLKKESYIKAIILRLFFPIKKDMEIGRCEIGGGLVCYHGHGTVIAAHKIGENLSVWQGVTIGKNVGCEQGPVIGNNVSIYTNAVVAGNITVGNNVKIGAGAVVMKDVPDNCLVIGNPCVIIK</sequence>
<keyword evidence="3" id="KW-0012">Acyltransferase</keyword>
<evidence type="ECO:0000256" key="1">
    <source>
        <dbReference type="ARBA" id="ARBA00007274"/>
    </source>
</evidence>
<dbReference type="AlphaFoldDB" id="A0A6L8T8X8"/>